<organism evidence="1 2">
    <name type="scientific">Tychonema bourrellyi FEM_GT703</name>
    <dbReference type="NCBI Taxonomy" id="2040638"/>
    <lineage>
        <taxon>Bacteria</taxon>
        <taxon>Bacillati</taxon>
        <taxon>Cyanobacteriota</taxon>
        <taxon>Cyanophyceae</taxon>
        <taxon>Oscillatoriophycideae</taxon>
        <taxon>Oscillatoriales</taxon>
        <taxon>Microcoleaceae</taxon>
        <taxon>Tychonema</taxon>
    </lineage>
</organism>
<dbReference type="Proteomes" id="UP000226442">
    <property type="component" value="Unassembled WGS sequence"/>
</dbReference>
<sequence length="156" mass="17930">MIYESQSRSSAIGASKIIHKSSVVNPRSRFVTEETVALLFNISPDEIYRIECCHNMVYVHGKGLSRFLSYADFPPIVEVNPPVLPDYLAWYKRWKGKQAPAFWTKFYTYNFKEAVSVDSLFQWGVLVGTVKSVMSAIALQQLRDVYAEEKDLMETF</sequence>
<keyword evidence="2" id="KW-1185">Reference proteome</keyword>
<reference evidence="1" key="1">
    <citation type="submission" date="2017-10" db="EMBL/GenBank/DDBJ databases">
        <title>Draft genome sequence of the planktic cyanobacteria Tychonema bourrellyi isolated from alpine lentic freshwater.</title>
        <authorList>
            <person name="Tett A."/>
            <person name="Armanini F."/>
            <person name="Asnicar F."/>
            <person name="Boscaini A."/>
            <person name="Pasolli E."/>
            <person name="Zolfo M."/>
            <person name="Donati C."/>
            <person name="Salmaso N."/>
            <person name="Segata N."/>
        </authorList>
    </citation>
    <scope>NUCLEOTIDE SEQUENCE</scope>
    <source>
        <strain evidence="1">FEM_GT703</strain>
    </source>
</reference>
<evidence type="ECO:0000313" key="1">
    <source>
        <dbReference type="EMBL" id="PHX56117.1"/>
    </source>
</evidence>
<dbReference type="AlphaFoldDB" id="A0A2G4F3R0"/>
<evidence type="ECO:0000313" key="2">
    <source>
        <dbReference type="Proteomes" id="UP000226442"/>
    </source>
</evidence>
<accession>A0A2G4F3R0</accession>
<gene>
    <name evidence="1" type="ORF">CP500_007370</name>
</gene>
<dbReference type="OrthoDB" id="423667at2"/>
<proteinExistence type="predicted"/>
<dbReference type="RefSeq" id="WP_096829016.1">
    <property type="nucleotide sequence ID" value="NZ_NXIB02000031.1"/>
</dbReference>
<name>A0A2G4F3R0_9CYAN</name>
<protein>
    <submittedName>
        <fullName evidence="1">Uncharacterized protein</fullName>
    </submittedName>
</protein>
<dbReference type="EMBL" id="NXIB02000031">
    <property type="protein sequence ID" value="PHX56117.1"/>
    <property type="molecule type" value="Genomic_DNA"/>
</dbReference>
<comment type="caution">
    <text evidence="1">The sequence shown here is derived from an EMBL/GenBank/DDBJ whole genome shotgun (WGS) entry which is preliminary data.</text>
</comment>